<dbReference type="EMBL" id="ML208704">
    <property type="protein sequence ID" value="TFK61020.1"/>
    <property type="molecule type" value="Genomic_DNA"/>
</dbReference>
<keyword evidence="2" id="KW-1185">Reference proteome</keyword>
<protein>
    <submittedName>
        <fullName evidence="1">Uncharacterized protein</fullName>
    </submittedName>
</protein>
<organism evidence="1 2">
    <name type="scientific">Pluteus cervinus</name>
    <dbReference type="NCBI Taxonomy" id="181527"/>
    <lineage>
        <taxon>Eukaryota</taxon>
        <taxon>Fungi</taxon>
        <taxon>Dikarya</taxon>
        <taxon>Basidiomycota</taxon>
        <taxon>Agaricomycotina</taxon>
        <taxon>Agaricomycetes</taxon>
        <taxon>Agaricomycetidae</taxon>
        <taxon>Agaricales</taxon>
        <taxon>Pluteineae</taxon>
        <taxon>Pluteaceae</taxon>
        <taxon>Pluteus</taxon>
    </lineage>
</organism>
<accession>A0ACD3A5Q8</accession>
<dbReference type="Proteomes" id="UP000308600">
    <property type="component" value="Unassembled WGS sequence"/>
</dbReference>
<proteinExistence type="predicted"/>
<evidence type="ECO:0000313" key="2">
    <source>
        <dbReference type="Proteomes" id="UP000308600"/>
    </source>
</evidence>
<evidence type="ECO:0000313" key="1">
    <source>
        <dbReference type="EMBL" id="TFK61020.1"/>
    </source>
</evidence>
<name>A0ACD3A5Q8_9AGAR</name>
<sequence>MATQALPDSAGAFNDDVRALPGLPVEILYEIFVMALHKHPKGSTNLLLVSRNVLEWLIPLIYKVIVLESGIAYPPPEVLKLHGHHVKNIWFSGYPPSFANDGTTLKVCPNVTNFALWYDPDDSTTHQILSVLPEVFDLPLKRLSIYTLSDELERQIQDVENQKSKSWCSNITHVAWGAVTPSACALFPSFPNLSHFLFGDWCSMETQAIVDEVLNNCPTLEVVIVLLGTAQSESEFFVLASLGDVVFEDVRVVVANGYFTASWTSGARGEDDLWVIAERTVKDRRKQNGGIVVPYH</sequence>
<gene>
    <name evidence="1" type="ORF">BDN72DRAFT_904482</name>
</gene>
<reference evidence="1 2" key="1">
    <citation type="journal article" date="2019" name="Nat. Ecol. Evol.">
        <title>Megaphylogeny resolves global patterns of mushroom evolution.</title>
        <authorList>
            <person name="Varga T."/>
            <person name="Krizsan K."/>
            <person name="Foldi C."/>
            <person name="Dima B."/>
            <person name="Sanchez-Garcia M."/>
            <person name="Sanchez-Ramirez S."/>
            <person name="Szollosi G.J."/>
            <person name="Szarkandi J.G."/>
            <person name="Papp V."/>
            <person name="Albert L."/>
            <person name="Andreopoulos W."/>
            <person name="Angelini C."/>
            <person name="Antonin V."/>
            <person name="Barry K.W."/>
            <person name="Bougher N.L."/>
            <person name="Buchanan P."/>
            <person name="Buyck B."/>
            <person name="Bense V."/>
            <person name="Catcheside P."/>
            <person name="Chovatia M."/>
            <person name="Cooper J."/>
            <person name="Damon W."/>
            <person name="Desjardin D."/>
            <person name="Finy P."/>
            <person name="Geml J."/>
            <person name="Haridas S."/>
            <person name="Hughes K."/>
            <person name="Justo A."/>
            <person name="Karasinski D."/>
            <person name="Kautmanova I."/>
            <person name="Kiss B."/>
            <person name="Kocsube S."/>
            <person name="Kotiranta H."/>
            <person name="LaButti K.M."/>
            <person name="Lechner B.E."/>
            <person name="Liimatainen K."/>
            <person name="Lipzen A."/>
            <person name="Lukacs Z."/>
            <person name="Mihaltcheva S."/>
            <person name="Morgado L.N."/>
            <person name="Niskanen T."/>
            <person name="Noordeloos M.E."/>
            <person name="Ohm R.A."/>
            <person name="Ortiz-Santana B."/>
            <person name="Ovrebo C."/>
            <person name="Racz N."/>
            <person name="Riley R."/>
            <person name="Savchenko A."/>
            <person name="Shiryaev A."/>
            <person name="Soop K."/>
            <person name="Spirin V."/>
            <person name="Szebenyi C."/>
            <person name="Tomsovsky M."/>
            <person name="Tulloss R.E."/>
            <person name="Uehling J."/>
            <person name="Grigoriev I.V."/>
            <person name="Vagvolgyi C."/>
            <person name="Papp T."/>
            <person name="Martin F.M."/>
            <person name="Miettinen O."/>
            <person name="Hibbett D.S."/>
            <person name="Nagy L.G."/>
        </authorList>
    </citation>
    <scope>NUCLEOTIDE SEQUENCE [LARGE SCALE GENOMIC DNA]</scope>
    <source>
        <strain evidence="1 2">NL-1719</strain>
    </source>
</reference>